<keyword evidence="2" id="KW-1185">Reference proteome</keyword>
<dbReference type="Proteomes" id="UP000007800">
    <property type="component" value="Unassembled WGS sequence"/>
</dbReference>
<dbReference type="OrthoDB" id="10397036at2759"/>
<accession>C5KQZ7</accession>
<dbReference type="RefSeq" id="XP_002781300.1">
    <property type="nucleotide sequence ID" value="XM_002781254.1"/>
</dbReference>
<sequence length="141" mass="15146">MRHKITSIGYLADVSSVGLGIGICSNPIGVADCNAASELPSSVMLGYDCSGVFAHGILRPAAGVIVEQWARNLKVGDILTLGLYRDELQVWVNWKMVQSETLRTDLIDDPHLVVELVGAVASVGLHDHYQIGVSAHRLKQG</sequence>
<dbReference type="InParanoid" id="C5KQZ7"/>
<dbReference type="EMBL" id="GG675625">
    <property type="protein sequence ID" value="EER13095.1"/>
    <property type="molecule type" value="Genomic_DNA"/>
</dbReference>
<proteinExistence type="predicted"/>
<protein>
    <submittedName>
        <fullName evidence="1">Uncharacterized protein</fullName>
    </submittedName>
</protein>
<dbReference type="AlphaFoldDB" id="C5KQZ7"/>
<evidence type="ECO:0000313" key="1">
    <source>
        <dbReference type="EMBL" id="EER13095.1"/>
    </source>
</evidence>
<dbReference type="GeneID" id="9056554"/>
<organism evidence="2">
    <name type="scientific">Perkinsus marinus (strain ATCC 50983 / TXsc)</name>
    <dbReference type="NCBI Taxonomy" id="423536"/>
    <lineage>
        <taxon>Eukaryota</taxon>
        <taxon>Sar</taxon>
        <taxon>Alveolata</taxon>
        <taxon>Perkinsozoa</taxon>
        <taxon>Perkinsea</taxon>
        <taxon>Perkinsida</taxon>
        <taxon>Perkinsidae</taxon>
        <taxon>Perkinsus</taxon>
    </lineage>
</organism>
<name>C5KQZ7_PERM5</name>
<gene>
    <name evidence="1" type="ORF">Pmar_PMAR014741</name>
</gene>
<reference evidence="1 2" key="1">
    <citation type="submission" date="2008-07" db="EMBL/GenBank/DDBJ databases">
        <authorList>
            <person name="El-Sayed N."/>
            <person name="Caler E."/>
            <person name="Inman J."/>
            <person name="Amedeo P."/>
            <person name="Hass B."/>
            <person name="Wortman J."/>
        </authorList>
    </citation>
    <scope>NUCLEOTIDE SEQUENCE [LARGE SCALE GENOMIC DNA]</scope>
    <source>
        <strain evidence="2">ATCC 50983 / TXsc</strain>
    </source>
</reference>
<evidence type="ECO:0000313" key="2">
    <source>
        <dbReference type="Proteomes" id="UP000007800"/>
    </source>
</evidence>